<dbReference type="InterPro" id="IPR050204">
    <property type="entry name" value="AraC_XylS_family_regulators"/>
</dbReference>
<dbReference type="GO" id="GO:0003700">
    <property type="term" value="F:DNA-binding transcription factor activity"/>
    <property type="evidence" value="ECO:0007669"/>
    <property type="project" value="InterPro"/>
</dbReference>
<evidence type="ECO:0000313" key="6">
    <source>
        <dbReference type="Proteomes" id="UP000244892"/>
    </source>
</evidence>
<dbReference type="InterPro" id="IPR014710">
    <property type="entry name" value="RmlC-like_jellyroll"/>
</dbReference>
<evidence type="ECO:0000256" key="1">
    <source>
        <dbReference type="ARBA" id="ARBA00023015"/>
    </source>
</evidence>
<organism evidence="5 6">
    <name type="scientific">Aquabacterium olei</name>
    <dbReference type="NCBI Taxonomy" id="1296669"/>
    <lineage>
        <taxon>Bacteria</taxon>
        <taxon>Pseudomonadati</taxon>
        <taxon>Pseudomonadota</taxon>
        <taxon>Betaproteobacteria</taxon>
        <taxon>Burkholderiales</taxon>
        <taxon>Aquabacterium</taxon>
    </lineage>
</organism>
<gene>
    <name evidence="5" type="ORF">DEH84_12015</name>
</gene>
<dbReference type="OrthoDB" id="9809338at2"/>
<sequence length="254" mass="28080">MLHTRLIPLSPDAHHHAHGHHQLVLSVDGKAEFEVEGHGGEVCRMRACLVPGNAEHQFAGLGDNRMLIIDFDAGDMQTPDLDVMGRLFAAPRYPLLDADFQHLLCYASAELKRFGSDPLLAQGLGATLLRALHLRLFEQDTPARTGRLDVGRIDTFINRHLARPIGVHELAQVACMSTSHFHAEFKRIAGMTPHQYLLQARLKRATTLLRDSGLPVPQIAEDCGFSSQSALTTAMSRHLGMTPRRLRTARLAQA</sequence>
<protein>
    <submittedName>
        <fullName evidence="5">AraC family transcriptional regulator</fullName>
    </submittedName>
</protein>
<dbReference type="InterPro" id="IPR009057">
    <property type="entry name" value="Homeodomain-like_sf"/>
</dbReference>
<dbReference type="SUPFAM" id="SSF46689">
    <property type="entry name" value="Homeodomain-like"/>
    <property type="match status" value="2"/>
</dbReference>
<dbReference type="SUPFAM" id="SSF51182">
    <property type="entry name" value="RmlC-like cupins"/>
    <property type="match status" value="1"/>
</dbReference>
<dbReference type="Pfam" id="PF12833">
    <property type="entry name" value="HTH_18"/>
    <property type="match status" value="1"/>
</dbReference>
<keyword evidence="6" id="KW-1185">Reference proteome</keyword>
<dbReference type="Proteomes" id="UP000244892">
    <property type="component" value="Chromosome"/>
</dbReference>
<keyword evidence="1" id="KW-0805">Transcription regulation</keyword>
<reference evidence="5 6" key="1">
    <citation type="submission" date="2018-05" db="EMBL/GenBank/DDBJ databases">
        <title>complete genome sequence of Aquabacterium olei NBRC 110486.</title>
        <authorList>
            <person name="Tang B."/>
            <person name="Chang J."/>
            <person name="Zhang L."/>
            <person name="Yang H."/>
        </authorList>
    </citation>
    <scope>NUCLEOTIDE SEQUENCE [LARGE SCALE GENOMIC DNA]</scope>
    <source>
        <strain evidence="5 6">NBRC 110486</strain>
    </source>
</reference>
<dbReference type="KEGG" id="aon:DEH84_12015"/>
<evidence type="ECO:0000256" key="2">
    <source>
        <dbReference type="ARBA" id="ARBA00023125"/>
    </source>
</evidence>
<dbReference type="EMBL" id="CP029210">
    <property type="protein sequence ID" value="AWI55252.1"/>
    <property type="molecule type" value="Genomic_DNA"/>
</dbReference>
<evidence type="ECO:0000313" key="5">
    <source>
        <dbReference type="EMBL" id="AWI55252.1"/>
    </source>
</evidence>
<dbReference type="PROSITE" id="PS01124">
    <property type="entry name" value="HTH_ARAC_FAMILY_2"/>
    <property type="match status" value="1"/>
</dbReference>
<dbReference type="SMART" id="SM00342">
    <property type="entry name" value="HTH_ARAC"/>
    <property type="match status" value="1"/>
</dbReference>
<feature type="domain" description="HTH araC/xylS-type" evidence="4">
    <location>
        <begin position="151"/>
        <end position="249"/>
    </location>
</feature>
<keyword evidence="3" id="KW-0804">Transcription</keyword>
<name>A0A2U8FVZ7_9BURK</name>
<dbReference type="Gene3D" id="1.10.10.60">
    <property type="entry name" value="Homeodomain-like"/>
    <property type="match status" value="1"/>
</dbReference>
<accession>A0A2U8FVZ7</accession>
<proteinExistence type="predicted"/>
<dbReference type="AlphaFoldDB" id="A0A2U8FVZ7"/>
<dbReference type="InterPro" id="IPR011051">
    <property type="entry name" value="RmlC_Cupin_sf"/>
</dbReference>
<dbReference type="Gene3D" id="2.60.120.10">
    <property type="entry name" value="Jelly Rolls"/>
    <property type="match status" value="1"/>
</dbReference>
<evidence type="ECO:0000259" key="4">
    <source>
        <dbReference type="PROSITE" id="PS01124"/>
    </source>
</evidence>
<dbReference type="PANTHER" id="PTHR46796">
    <property type="entry name" value="HTH-TYPE TRANSCRIPTIONAL ACTIVATOR RHAS-RELATED"/>
    <property type="match status" value="1"/>
</dbReference>
<keyword evidence="2" id="KW-0238">DNA-binding</keyword>
<dbReference type="GO" id="GO:0043565">
    <property type="term" value="F:sequence-specific DNA binding"/>
    <property type="evidence" value="ECO:0007669"/>
    <property type="project" value="InterPro"/>
</dbReference>
<evidence type="ECO:0000256" key="3">
    <source>
        <dbReference type="ARBA" id="ARBA00023163"/>
    </source>
</evidence>
<dbReference type="PANTHER" id="PTHR46796:SF10">
    <property type="entry name" value="TRANSCRIPTIONAL ACTIVATOR FEAR"/>
    <property type="match status" value="1"/>
</dbReference>
<dbReference type="InterPro" id="IPR018060">
    <property type="entry name" value="HTH_AraC"/>
</dbReference>
<dbReference type="RefSeq" id="WP_109038367.1">
    <property type="nucleotide sequence ID" value="NZ_CP029210.1"/>
</dbReference>